<evidence type="ECO:0000313" key="2">
    <source>
        <dbReference type="Proteomes" id="UP001239462"/>
    </source>
</evidence>
<accession>A0ABT7PSI5</accession>
<dbReference type="EMBL" id="JASZZN010000061">
    <property type="protein sequence ID" value="MDM4019458.1"/>
    <property type="molecule type" value="Genomic_DNA"/>
</dbReference>
<dbReference type="RefSeq" id="WP_289167589.1">
    <property type="nucleotide sequence ID" value="NZ_JASZZN010000061.1"/>
</dbReference>
<evidence type="ECO:0008006" key="3">
    <source>
        <dbReference type="Google" id="ProtNLM"/>
    </source>
</evidence>
<dbReference type="Proteomes" id="UP001239462">
    <property type="component" value="Unassembled WGS sequence"/>
</dbReference>
<name>A0ABT7PSI5_9BACT</name>
<sequence length="122" mass="14002">MHAATLRFARWLRSVESFPVRLPVYLSPHAYLRTVDDEIATASFFAPYDPSVEPYIRIATGDYPELLVSHGRDDALAMFLNSMAHELVHYRQWIDTGNITERGVVVRARNIVDRYALTTDHP</sequence>
<gene>
    <name evidence="1" type="ORF">QTN89_28655</name>
</gene>
<proteinExistence type="predicted"/>
<comment type="caution">
    <text evidence="1">The sequence shown here is derived from an EMBL/GenBank/DDBJ whole genome shotgun (WGS) entry which is preliminary data.</text>
</comment>
<organism evidence="1 2">
    <name type="scientific">Roseiconus lacunae</name>
    <dbReference type="NCBI Taxonomy" id="2605694"/>
    <lineage>
        <taxon>Bacteria</taxon>
        <taxon>Pseudomonadati</taxon>
        <taxon>Planctomycetota</taxon>
        <taxon>Planctomycetia</taxon>
        <taxon>Pirellulales</taxon>
        <taxon>Pirellulaceae</taxon>
        <taxon>Roseiconus</taxon>
    </lineage>
</organism>
<protein>
    <recommendedName>
        <fullName evidence="3">Tox-MPTase3 domain-containing protein</fullName>
    </recommendedName>
</protein>
<keyword evidence="2" id="KW-1185">Reference proteome</keyword>
<evidence type="ECO:0000313" key="1">
    <source>
        <dbReference type="EMBL" id="MDM4019458.1"/>
    </source>
</evidence>
<reference evidence="1 2" key="1">
    <citation type="submission" date="2023-06" db="EMBL/GenBank/DDBJ databases">
        <title>Roseiconus lacunae JC819 isolated from Gulf of Mannar region, Tamil Nadu.</title>
        <authorList>
            <person name="Pk S."/>
            <person name="Ch S."/>
            <person name="Ch V.R."/>
        </authorList>
    </citation>
    <scope>NUCLEOTIDE SEQUENCE [LARGE SCALE GENOMIC DNA]</scope>
    <source>
        <strain evidence="1 2">JC819</strain>
    </source>
</reference>